<dbReference type="InterPro" id="IPR005727">
    <property type="entry name" value="Ribosomal_uL22_bac/chlpt-type"/>
</dbReference>
<dbReference type="STRING" id="1802630.A3H26_00555"/>
<dbReference type="InterPro" id="IPR036394">
    <property type="entry name" value="Ribosomal_uL22_sf"/>
</dbReference>
<evidence type="ECO:0000256" key="5">
    <source>
        <dbReference type="ARBA" id="ARBA00023274"/>
    </source>
</evidence>
<evidence type="ECO:0000256" key="3">
    <source>
        <dbReference type="ARBA" id="ARBA00022884"/>
    </source>
</evidence>
<comment type="function">
    <text evidence="7">The globular domain of the protein is located near the polypeptide exit tunnel on the outside of the subunit, while an extended beta-hairpin is found that lines the wall of the exit tunnel in the center of the 70S ribosome.</text>
</comment>
<dbReference type="Gene3D" id="3.90.470.10">
    <property type="entry name" value="Ribosomal protein L22/L17"/>
    <property type="match status" value="1"/>
</dbReference>
<evidence type="ECO:0000313" key="12">
    <source>
        <dbReference type="Proteomes" id="UP000177763"/>
    </source>
</evidence>
<dbReference type="AlphaFoldDB" id="A0A1F4VIB1"/>
<dbReference type="GO" id="GO:0019843">
    <property type="term" value="F:rRNA binding"/>
    <property type="evidence" value="ECO:0007669"/>
    <property type="project" value="UniProtKB-UniRule"/>
</dbReference>
<evidence type="ECO:0000256" key="8">
    <source>
        <dbReference type="RuleBase" id="RU004005"/>
    </source>
</evidence>
<dbReference type="Proteomes" id="UP000177763">
    <property type="component" value="Unassembled WGS sequence"/>
</dbReference>
<dbReference type="EMBL" id="MEVN01000032">
    <property type="protein sequence ID" value="OGC56700.1"/>
    <property type="molecule type" value="Genomic_DNA"/>
</dbReference>
<dbReference type="GO" id="GO:0003735">
    <property type="term" value="F:structural constituent of ribosome"/>
    <property type="evidence" value="ECO:0007669"/>
    <property type="project" value="InterPro"/>
</dbReference>
<dbReference type="PANTHER" id="PTHR13501">
    <property type="entry name" value="CHLOROPLAST 50S RIBOSOMAL PROTEIN L22-RELATED"/>
    <property type="match status" value="1"/>
</dbReference>
<gene>
    <name evidence="7" type="primary">rplV</name>
    <name evidence="11" type="ORF">A3H26_00555</name>
</gene>
<sequence>MEKAKVYAKLKYVHISAKKVKLSLDIVRGKKVLEAQRVLQFNDTKASEIVLKVLKSAIANAKNNMNLKEESLYIHETYVGQGPVRKTGRFAGRGRISPILKRSSHIVVGLSERENGTKS</sequence>
<dbReference type="InterPro" id="IPR047867">
    <property type="entry name" value="Ribosomal_uL22_bac/org-type"/>
</dbReference>
<evidence type="ECO:0000256" key="9">
    <source>
        <dbReference type="RuleBase" id="RU004006"/>
    </source>
</evidence>
<keyword evidence="5 7" id="KW-0687">Ribonucleoprotein</keyword>
<evidence type="ECO:0000256" key="10">
    <source>
        <dbReference type="RuleBase" id="RU004008"/>
    </source>
</evidence>
<dbReference type="GO" id="GO:0006412">
    <property type="term" value="P:translation"/>
    <property type="evidence" value="ECO:0007669"/>
    <property type="project" value="UniProtKB-UniRule"/>
</dbReference>
<comment type="similarity">
    <text evidence="1 7 8">Belongs to the universal ribosomal protein uL22 family.</text>
</comment>
<comment type="subunit">
    <text evidence="7 9">Part of the 50S ribosomal subunit.</text>
</comment>
<protein>
    <recommendedName>
        <fullName evidence="6 7">Large ribosomal subunit protein uL22</fullName>
    </recommendedName>
</protein>
<dbReference type="GO" id="GO:0022625">
    <property type="term" value="C:cytosolic large ribosomal subunit"/>
    <property type="evidence" value="ECO:0007669"/>
    <property type="project" value="TreeGrafter"/>
</dbReference>
<dbReference type="Pfam" id="PF00237">
    <property type="entry name" value="Ribosomal_L22"/>
    <property type="match status" value="1"/>
</dbReference>
<organism evidence="11 12">
    <name type="scientific">candidate division WWE3 bacterium RIFCSPLOWO2_12_FULL_36_10</name>
    <dbReference type="NCBI Taxonomy" id="1802630"/>
    <lineage>
        <taxon>Bacteria</taxon>
        <taxon>Katanobacteria</taxon>
    </lineage>
</organism>
<dbReference type="CDD" id="cd00336">
    <property type="entry name" value="Ribosomal_L22"/>
    <property type="match status" value="1"/>
</dbReference>
<comment type="function">
    <text evidence="7 10">This protein binds specifically to 23S rRNA; its binding is stimulated by other ribosomal proteins, e.g., L4, L17, and L20. It is important during the early stages of 50S assembly. It makes multiple contacts with different domains of the 23S rRNA in the assembled 50S subunit and ribosome.</text>
</comment>
<keyword evidence="4 7" id="KW-0689">Ribosomal protein</keyword>
<dbReference type="NCBIfam" id="TIGR01044">
    <property type="entry name" value="rplV_bact"/>
    <property type="match status" value="1"/>
</dbReference>
<evidence type="ECO:0000313" key="11">
    <source>
        <dbReference type="EMBL" id="OGC56700.1"/>
    </source>
</evidence>
<name>A0A1F4VIB1_UNCKA</name>
<evidence type="ECO:0000256" key="6">
    <source>
        <dbReference type="ARBA" id="ARBA00035207"/>
    </source>
</evidence>
<comment type="caution">
    <text evidence="11">The sequence shown here is derived from an EMBL/GenBank/DDBJ whole genome shotgun (WGS) entry which is preliminary data.</text>
</comment>
<evidence type="ECO:0000256" key="2">
    <source>
        <dbReference type="ARBA" id="ARBA00022730"/>
    </source>
</evidence>
<reference evidence="11 12" key="1">
    <citation type="journal article" date="2016" name="Nat. Commun.">
        <title>Thousands of microbial genomes shed light on interconnected biogeochemical processes in an aquifer system.</title>
        <authorList>
            <person name="Anantharaman K."/>
            <person name="Brown C.T."/>
            <person name="Hug L.A."/>
            <person name="Sharon I."/>
            <person name="Castelle C.J."/>
            <person name="Probst A.J."/>
            <person name="Thomas B.C."/>
            <person name="Singh A."/>
            <person name="Wilkins M.J."/>
            <person name="Karaoz U."/>
            <person name="Brodie E.L."/>
            <person name="Williams K.H."/>
            <person name="Hubbard S.S."/>
            <person name="Banfield J.F."/>
        </authorList>
    </citation>
    <scope>NUCLEOTIDE SEQUENCE [LARGE SCALE GENOMIC DNA]</scope>
</reference>
<evidence type="ECO:0000256" key="7">
    <source>
        <dbReference type="HAMAP-Rule" id="MF_01331"/>
    </source>
</evidence>
<accession>A0A1F4VIB1</accession>
<keyword evidence="3 7" id="KW-0694">RNA-binding</keyword>
<evidence type="ECO:0000256" key="1">
    <source>
        <dbReference type="ARBA" id="ARBA00009451"/>
    </source>
</evidence>
<keyword evidence="2 7" id="KW-0699">rRNA-binding</keyword>
<dbReference type="PANTHER" id="PTHR13501:SF8">
    <property type="entry name" value="LARGE RIBOSOMAL SUBUNIT PROTEIN UL22M"/>
    <property type="match status" value="1"/>
</dbReference>
<dbReference type="InterPro" id="IPR001063">
    <property type="entry name" value="Ribosomal_uL22"/>
</dbReference>
<dbReference type="HAMAP" id="MF_01331_B">
    <property type="entry name" value="Ribosomal_uL22_B"/>
    <property type="match status" value="1"/>
</dbReference>
<evidence type="ECO:0000256" key="4">
    <source>
        <dbReference type="ARBA" id="ARBA00022980"/>
    </source>
</evidence>
<proteinExistence type="inferred from homology"/>
<dbReference type="SUPFAM" id="SSF54843">
    <property type="entry name" value="Ribosomal protein L22"/>
    <property type="match status" value="1"/>
</dbReference>